<accession>A0A919EHY3</accession>
<dbReference type="Proteomes" id="UP000632849">
    <property type="component" value="Unassembled WGS sequence"/>
</dbReference>
<protein>
    <submittedName>
        <fullName evidence="1">Uncharacterized protein</fullName>
    </submittedName>
</protein>
<gene>
    <name evidence="1" type="ORF">GCM10017667_05180</name>
</gene>
<proteinExistence type="predicted"/>
<sequence>MASGGADVIEALGAAAGGRLRAGAAPGAVCGELAARTRWWWDAALGVGRALGIPEPELLDRLRRDPGEVQDELGPGEEELYGELMEELGVFDVAARLDERELLIAERLRAAVRAMGGVASGHAQALSRRLVTGEPAWVFHSLARSGPRSSCGRPAEFWEALVEAGELLAAGGGDECEGECGHGDLAQALGECRARLADCARPDRSGLGRA</sequence>
<dbReference type="EMBL" id="BNBE01000001">
    <property type="protein sequence ID" value="GHF80538.1"/>
    <property type="molecule type" value="Genomic_DNA"/>
</dbReference>
<reference evidence="1" key="1">
    <citation type="journal article" date="2014" name="Int. J. Syst. Evol. Microbiol.">
        <title>Complete genome sequence of Corynebacterium casei LMG S-19264T (=DSM 44701T), isolated from a smear-ripened cheese.</title>
        <authorList>
            <consortium name="US DOE Joint Genome Institute (JGI-PGF)"/>
            <person name="Walter F."/>
            <person name="Albersmeier A."/>
            <person name="Kalinowski J."/>
            <person name="Ruckert C."/>
        </authorList>
    </citation>
    <scope>NUCLEOTIDE SEQUENCE</scope>
    <source>
        <strain evidence="1">JCM 4122</strain>
    </source>
</reference>
<organism evidence="1 2">
    <name type="scientific">Streptomyces filamentosus</name>
    <name type="common">Streptomyces roseosporus</name>
    <dbReference type="NCBI Taxonomy" id="67294"/>
    <lineage>
        <taxon>Bacteria</taxon>
        <taxon>Bacillati</taxon>
        <taxon>Actinomycetota</taxon>
        <taxon>Actinomycetes</taxon>
        <taxon>Kitasatosporales</taxon>
        <taxon>Streptomycetaceae</taxon>
        <taxon>Streptomyces</taxon>
    </lineage>
</organism>
<evidence type="ECO:0000313" key="1">
    <source>
        <dbReference type="EMBL" id="GHF80538.1"/>
    </source>
</evidence>
<dbReference type="RefSeq" id="WP_190040700.1">
    <property type="nucleotide sequence ID" value="NZ_BNBE01000001.1"/>
</dbReference>
<reference evidence="1" key="2">
    <citation type="submission" date="2020-09" db="EMBL/GenBank/DDBJ databases">
        <authorList>
            <person name="Sun Q."/>
            <person name="Ohkuma M."/>
        </authorList>
    </citation>
    <scope>NUCLEOTIDE SEQUENCE</scope>
    <source>
        <strain evidence="1">JCM 4122</strain>
    </source>
</reference>
<dbReference type="AlphaFoldDB" id="A0A919EHY3"/>
<comment type="caution">
    <text evidence="1">The sequence shown here is derived from an EMBL/GenBank/DDBJ whole genome shotgun (WGS) entry which is preliminary data.</text>
</comment>
<name>A0A919EHY3_STRFL</name>
<keyword evidence="2" id="KW-1185">Reference proteome</keyword>
<evidence type="ECO:0000313" key="2">
    <source>
        <dbReference type="Proteomes" id="UP000632849"/>
    </source>
</evidence>